<dbReference type="Proteomes" id="UP001164539">
    <property type="component" value="Chromosome 11"/>
</dbReference>
<keyword evidence="2" id="KW-1185">Reference proteome</keyword>
<name>A0ACC1X7Y0_MELAZ</name>
<organism evidence="1 2">
    <name type="scientific">Melia azedarach</name>
    <name type="common">Chinaberry tree</name>
    <dbReference type="NCBI Taxonomy" id="155640"/>
    <lineage>
        <taxon>Eukaryota</taxon>
        <taxon>Viridiplantae</taxon>
        <taxon>Streptophyta</taxon>
        <taxon>Embryophyta</taxon>
        <taxon>Tracheophyta</taxon>
        <taxon>Spermatophyta</taxon>
        <taxon>Magnoliopsida</taxon>
        <taxon>eudicotyledons</taxon>
        <taxon>Gunneridae</taxon>
        <taxon>Pentapetalae</taxon>
        <taxon>rosids</taxon>
        <taxon>malvids</taxon>
        <taxon>Sapindales</taxon>
        <taxon>Meliaceae</taxon>
        <taxon>Melia</taxon>
    </lineage>
</organism>
<gene>
    <name evidence="1" type="ORF">OWV82_021048</name>
</gene>
<protein>
    <submittedName>
        <fullName evidence="1">Prolyl 4-hydroxylase alpha-like protein</fullName>
    </submittedName>
</protein>
<proteinExistence type="predicted"/>
<sequence>MGSSCFLAFSLCFLLVFSDLSGSVRVRGWVSDKAKKGSILRLKKSVTFDPTRVTQLSWKPRAFIYKGFLSDEECDHLMDLAKDKLEKSMVADNESGKSIESEVRTSSGMFLNKAQFDAIEARIAAWTFLPQENGESIQILHYEHGQKYEPHFDYFHDKVNQELGGHRVATVLMYLSHVEKGGETVFPNAEEKMSQPKDDNWSDCAKRGYAVKPMKGDALLFFSLHPDATTDTRSLHGSCPVIEGEKWSATKWIHVRSFDRLEKQPATDDCLDENINCPLWAKDGECEKNPVYMVGSETNPGFCRKSCKVCSPKSASS</sequence>
<evidence type="ECO:0000313" key="1">
    <source>
        <dbReference type="EMBL" id="KAJ4707541.1"/>
    </source>
</evidence>
<evidence type="ECO:0000313" key="2">
    <source>
        <dbReference type="Proteomes" id="UP001164539"/>
    </source>
</evidence>
<accession>A0ACC1X7Y0</accession>
<dbReference type="EMBL" id="CM051404">
    <property type="protein sequence ID" value="KAJ4707541.1"/>
    <property type="molecule type" value="Genomic_DNA"/>
</dbReference>
<comment type="caution">
    <text evidence="1">The sequence shown here is derived from an EMBL/GenBank/DDBJ whole genome shotgun (WGS) entry which is preliminary data.</text>
</comment>
<reference evidence="1 2" key="1">
    <citation type="journal article" date="2023" name="Science">
        <title>Complex scaffold remodeling in plant triterpene biosynthesis.</title>
        <authorList>
            <person name="De La Pena R."/>
            <person name="Hodgson H."/>
            <person name="Liu J.C."/>
            <person name="Stephenson M.J."/>
            <person name="Martin A.C."/>
            <person name="Owen C."/>
            <person name="Harkess A."/>
            <person name="Leebens-Mack J."/>
            <person name="Jimenez L.E."/>
            <person name="Osbourn A."/>
            <person name="Sattely E.S."/>
        </authorList>
    </citation>
    <scope>NUCLEOTIDE SEQUENCE [LARGE SCALE GENOMIC DNA]</scope>
    <source>
        <strain evidence="2">cv. JPN11</strain>
        <tissue evidence="1">Leaf</tissue>
    </source>
</reference>